<dbReference type="PANTHER" id="PTHR30574">
    <property type="entry name" value="INNER MEMBRANE PROTEIN YEDE"/>
    <property type="match status" value="1"/>
</dbReference>
<feature type="transmembrane region" description="Helical" evidence="9">
    <location>
        <begin position="6"/>
        <end position="26"/>
    </location>
</feature>
<dbReference type="InterPro" id="IPR007272">
    <property type="entry name" value="Sulf_transp_TsuA/YedE"/>
</dbReference>
<dbReference type="EMBL" id="BPEY01000034">
    <property type="protein sequence ID" value="GIU46156.1"/>
    <property type="molecule type" value="Genomic_DNA"/>
</dbReference>
<evidence type="ECO:0000256" key="6">
    <source>
        <dbReference type="ARBA" id="ARBA00022989"/>
    </source>
</evidence>
<evidence type="ECO:0000256" key="5">
    <source>
        <dbReference type="ARBA" id="ARBA00022692"/>
    </source>
</evidence>
<keyword evidence="5 9" id="KW-0812">Transmembrane</keyword>
<evidence type="ECO:0000256" key="8">
    <source>
        <dbReference type="ARBA" id="ARBA00035655"/>
    </source>
</evidence>
<keyword evidence="4" id="KW-0997">Cell inner membrane</keyword>
<feature type="transmembrane region" description="Helical" evidence="9">
    <location>
        <begin position="105"/>
        <end position="125"/>
    </location>
</feature>
<comment type="subcellular location">
    <subcellularLocation>
        <location evidence="1">Cell inner membrane</location>
        <topology evidence="1">Multi-pass membrane protein</topology>
    </subcellularLocation>
</comment>
<comment type="similarity">
    <text evidence="8">Belongs to the TsuA/YedE (TC 9.B.102) family.</text>
</comment>
<dbReference type="PANTHER" id="PTHR30574:SF1">
    <property type="entry name" value="SULPHUR TRANSPORT DOMAIN-CONTAINING PROTEIN"/>
    <property type="match status" value="1"/>
</dbReference>
<dbReference type="Proteomes" id="UP000887104">
    <property type="component" value="Unassembled WGS sequence"/>
</dbReference>
<feature type="transmembrane region" description="Helical" evidence="9">
    <location>
        <begin position="275"/>
        <end position="296"/>
    </location>
</feature>
<feature type="transmembrane region" description="Helical" evidence="9">
    <location>
        <begin position="137"/>
        <end position="156"/>
    </location>
</feature>
<protein>
    <recommendedName>
        <fullName evidence="12">YeeE/YedE family protein</fullName>
    </recommendedName>
</protein>
<name>A0ABQ4PF81_9GAMM</name>
<evidence type="ECO:0000256" key="7">
    <source>
        <dbReference type="ARBA" id="ARBA00023136"/>
    </source>
</evidence>
<comment type="caution">
    <text evidence="10">The sequence shown here is derived from an EMBL/GenBank/DDBJ whole genome shotgun (WGS) entry which is preliminary data.</text>
</comment>
<evidence type="ECO:0000313" key="11">
    <source>
        <dbReference type="Proteomes" id="UP000887104"/>
    </source>
</evidence>
<keyword evidence="7 9" id="KW-0472">Membrane</keyword>
<evidence type="ECO:0000256" key="1">
    <source>
        <dbReference type="ARBA" id="ARBA00004429"/>
    </source>
</evidence>
<feature type="transmembrane region" description="Helical" evidence="9">
    <location>
        <begin position="165"/>
        <end position="182"/>
    </location>
</feature>
<keyword evidence="3" id="KW-1003">Cell membrane</keyword>
<accession>A0ABQ4PF81</accession>
<feature type="transmembrane region" description="Helical" evidence="9">
    <location>
        <begin position="211"/>
        <end position="228"/>
    </location>
</feature>
<dbReference type="Pfam" id="PF04143">
    <property type="entry name" value="Sulf_transp"/>
    <property type="match status" value="1"/>
</dbReference>
<keyword evidence="6 9" id="KW-1133">Transmembrane helix</keyword>
<evidence type="ECO:0000256" key="3">
    <source>
        <dbReference type="ARBA" id="ARBA00022475"/>
    </source>
</evidence>
<reference evidence="10" key="1">
    <citation type="submission" date="2021-05" db="EMBL/GenBank/DDBJ databases">
        <title>Molecular characterization for Shewanella algae harboring chromosomal blaOXA-55-like strains isolated from clinical and environment sample.</title>
        <authorList>
            <person name="Ohama Y."/>
            <person name="Aoki K."/>
            <person name="Harada S."/>
            <person name="Moriya K."/>
            <person name="Ishii Y."/>
            <person name="Tateda K."/>
        </authorList>
    </citation>
    <scope>NUCLEOTIDE SEQUENCE</scope>
    <source>
        <strain evidence="10">JCM 11563</strain>
    </source>
</reference>
<keyword evidence="2" id="KW-0813">Transport</keyword>
<evidence type="ECO:0000256" key="4">
    <source>
        <dbReference type="ARBA" id="ARBA00022519"/>
    </source>
</evidence>
<evidence type="ECO:0000256" key="2">
    <source>
        <dbReference type="ARBA" id="ARBA00022448"/>
    </source>
</evidence>
<proteinExistence type="inferred from homology"/>
<dbReference type="RefSeq" id="WP_220781169.1">
    <property type="nucleotide sequence ID" value="NZ_BPEY01000034.1"/>
</dbReference>
<evidence type="ECO:0000256" key="9">
    <source>
        <dbReference type="SAM" id="Phobius"/>
    </source>
</evidence>
<feature type="transmembrane region" description="Helical" evidence="9">
    <location>
        <begin position="38"/>
        <end position="59"/>
    </location>
</feature>
<sequence length="305" mass="32737">MTLFVFSILLIGLLGYLAQTTGLCLVRGVNEALAGKPMFLLSIVMSGSLAWVSILIGYLVGVETPFISYEYSILAVVGGLLFGLGASFNGGCGVSTISKLARGQLVMLLTISGWLAGWLLLASVSLDYRISPYQIELSLHTGILVCISVFILLCTIKMNRANRKLWLSMLGIGLCAGIVFLHEPKWTPSGLLKDVSLSLWYERSETWPDESRFMLITALLIGMVLAALHKKTFELVALTSRSSFKHFLAGCLMGVGAAIASGGNDSQLLLGLPSLSPAGITTVLCMLAGIVVGLKLPRVIKLRRK</sequence>
<feature type="transmembrane region" description="Helical" evidence="9">
    <location>
        <begin position="244"/>
        <end position="263"/>
    </location>
</feature>
<evidence type="ECO:0008006" key="12">
    <source>
        <dbReference type="Google" id="ProtNLM"/>
    </source>
</evidence>
<evidence type="ECO:0000313" key="10">
    <source>
        <dbReference type="EMBL" id="GIU46156.1"/>
    </source>
</evidence>
<keyword evidence="11" id="KW-1185">Reference proteome</keyword>
<feature type="transmembrane region" description="Helical" evidence="9">
    <location>
        <begin position="71"/>
        <end position="93"/>
    </location>
</feature>
<gene>
    <name evidence="10" type="ORF">TUM4438_21270</name>
</gene>
<organism evidence="10 11">
    <name type="scientific">Shewanella sairae</name>
    <dbReference type="NCBI Taxonomy" id="190310"/>
    <lineage>
        <taxon>Bacteria</taxon>
        <taxon>Pseudomonadati</taxon>
        <taxon>Pseudomonadota</taxon>
        <taxon>Gammaproteobacteria</taxon>
        <taxon>Alteromonadales</taxon>
        <taxon>Shewanellaceae</taxon>
        <taxon>Shewanella</taxon>
    </lineage>
</organism>